<dbReference type="GO" id="GO:0043597">
    <property type="term" value="C:cytoplasmic replication fork"/>
    <property type="evidence" value="ECO:0007669"/>
    <property type="project" value="TreeGrafter"/>
</dbReference>
<comment type="caution">
    <text evidence="13">The sequence shown here is derived from an EMBL/GenBank/DDBJ whole genome shotgun (WGS) entry which is preliminary data.</text>
</comment>
<dbReference type="InterPro" id="IPR023405">
    <property type="entry name" value="Topo_IA_core_domain"/>
</dbReference>
<reference evidence="13" key="1">
    <citation type="submission" date="2023-01" db="EMBL/GenBank/DDBJ databases">
        <title>Biogeochemical cycle of methane in antarctic sediments.</title>
        <authorList>
            <person name="Roldan D.M."/>
            <person name="Menes R.J."/>
        </authorList>
    </citation>
    <scope>NUCLEOTIDE SEQUENCE [LARGE SCALE GENOMIC DNA]</scope>
    <source>
        <strain evidence="13">K-2018 MAG008</strain>
    </source>
</reference>
<dbReference type="InterPro" id="IPR006171">
    <property type="entry name" value="TOPRIM_dom"/>
</dbReference>
<dbReference type="SUPFAM" id="SSF56712">
    <property type="entry name" value="Prokaryotic type I DNA topoisomerase"/>
    <property type="match status" value="1"/>
</dbReference>
<gene>
    <name evidence="13" type="ORF">PSU93_09625</name>
</gene>
<dbReference type="EMBL" id="JAQSDF010000028">
    <property type="protein sequence ID" value="MDI1231395.1"/>
    <property type="molecule type" value="Genomic_DNA"/>
</dbReference>
<dbReference type="InterPro" id="IPR003601">
    <property type="entry name" value="Topo_IA_2"/>
</dbReference>
<accession>A0AA43Q4D5</accession>
<evidence type="ECO:0000256" key="3">
    <source>
        <dbReference type="ARBA" id="ARBA00012891"/>
    </source>
</evidence>
<dbReference type="Pfam" id="PF01751">
    <property type="entry name" value="Toprim"/>
    <property type="match status" value="1"/>
</dbReference>
<dbReference type="GO" id="GO:0003917">
    <property type="term" value="F:DNA topoisomerase type I (single strand cut, ATP-independent) activity"/>
    <property type="evidence" value="ECO:0007669"/>
    <property type="project" value="UniProtKB-EC"/>
</dbReference>
<dbReference type="InterPro" id="IPR013497">
    <property type="entry name" value="Topo_IA_cen"/>
</dbReference>
<evidence type="ECO:0000256" key="10">
    <source>
        <dbReference type="ARBA" id="ARBA00032877"/>
    </source>
</evidence>
<feature type="domain" description="Toprim" evidence="11">
    <location>
        <begin position="1"/>
        <end position="136"/>
    </location>
</feature>
<evidence type="ECO:0000313" key="13">
    <source>
        <dbReference type="EMBL" id="MDI1231395.1"/>
    </source>
</evidence>
<dbReference type="EC" id="5.6.2.1" evidence="3"/>
<dbReference type="GO" id="GO:0006310">
    <property type="term" value="P:DNA recombination"/>
    <property type="evidence" value="ECO:0007669"/>
    <property type="project" value="TreeGrafter"/>
</dbReference>
<dbReference type="Gene3D" id="1.10.290.10">
    <property type="entry name" value="Topoisomerase I, domain 4"/>
    <property type="match status" value="1"/>
</dbReference>
<dbReference type="InterPro" id="IPR003602">
    <property type="entry name" value="Topo_IA_DNA-bd_dom"/>
</dbReference>
<dbReference type="InterPro" id="IPR025589">
    <property type="entry name" value="Toprim_C_rpt"/>
</dbReference>
<dbReference type="PROSITE" id="PS00396">
    <property type="entry name" value="TOPO_IA_1"/>
    <property type="match status" value="1"/>
</dbReference>
<dbReference type="CDD" id="cd03362">
    <property type="entry name" value="TOPRIM_TopoIA_TopoIII"/>
    <property type="match status" value="1"/>
</dbReference>
<dbReference type="PROSITE" id="PS52039">
    <property type="entry name" value="TOPO_IA_2"/>
    <property type="match status" value="1"/>
</dbReference>
<evidence type="ECO:0000256" key="4">
    <source>
        <dbReference type="ARBA" id="ARBA00023029"/>
    </source>
</evidence>
<dbReference type="Pfam" id="PF01131">
    <property type="entry name" value="Topoisom_bac"/>
    <property type="match status" value="1"/>
</dbReference>
<dbReference type="InterPro" id="IPR023406">
    <property type="entry name" value="Topo_IA_AS"/>
</dbReference>
<dbReference type="SMART" id="SM00437">
    <property type="entry name" value="TOP1Ac"/>
    <property type="match status" value="1"/>
</dbReference>
<keyword evidence="6 13" id="KW-0413">Isomerase</keyword>
<name>A0AA43Q4D5_9GAMM</name>
<dbReference type="InterPro" id="IPR013826">
    <property type="entry name" value="Topo_IA_cen_sub3"/>
</dbReference>
<dbReference type="GO" id="GO:0003677">
    <property type="term" value="F:DNA binding"/>
    <property type="evidence" value="ECO:0007669"/>
    <property type="project" value="UniProtKB-KW"/>
</dbReference>
<proteinExistence type="inferred from homology"/>
<evidence type="ECO:0000256" key="8">
    <source>
        <dbReference type="ARBA" id="ARBA00031985"/>
    </source>
</evidence>
<dbReference type="CDD" id="cd00186">
    <property type="entry name" value="TOP1Ac"/>
    <property type="match status" value="1"/>
</dbReference>
<feature type="domain" description="Topo IA-type catalytic" evidence="12">
    <location>
        <begin position="152"/>
        <end position="610"/>
    </location>
</feature>
<evidence type="ECO:0000313" key="14">
    <source>
        <dbReference type="Proteomes" id="UP001160519"/>
    </source>
</evidence>
<evidence type="ECO:0000256" key="9">
    <source>
        <dbReference type="ARBA" id="ARBA00032235"/>
    </source>
</evidence>
<keyword evidence="14" id="KW-1185">Reference proteome</keyword>
<dbReference type="Proteomes" id="UP001160519">
    <property type="component" value="Unassembled WGS sequence"/>
</dbReference>
<evidence type="ECO:0000256" key="7">
    <source>
        <dbReference type="ARBA" id="ARBA00030003"/>
    </source>
</evidence>
<comment type="similarity">
    <text evidence="2">Belongs to the type IA topoisomerase family.</text>
</comment>
<organism evidence="13 14">
    <name type="scientific">Candidatus Methylobacter titanis</name>
    <dbReference type="NCBI Taxonomy" id="3053457"/>
    <lineage>
        <taxon>Bacteria</taxon>
        <taxon>Pseudomonadati</taxon>
        <taxon>Pseudomonadota</taxon>
        <taxon>Gammaproteobacteria</taxon>
        <taxon>Methylococcales</taxon>
        <taxon>Methylococcaceae</taxon>
        <taxon>Methylobacter</taxon>
    </lineage>
</organism>
<dbReference type="SMART" id="SM00493">
    <property type="entry name" value="TOPRIM"/>
    <property type="match status" value="1"/>
</dbReference>
<evidence type="ECO:0000259" key="11">
    <source>
        <dbReference type="PROSITE" id="PS50880"/>
    </source>
</evidence>
<evidence type="ECO:0000256" key="6">
    <source>
        <dbReference type="ARBA" id="ARBA00023235"/>
    </source>
</evidence>
<dbReference type="Pfam" id="PF13342">
    <property type="entry name" value="Toprim_Crpt"/>
    <property type="match status" value="1"/>
</dbReference>
<dbReference type="PANTHER" id="PTHR11390">
    <property type="entry name" value="PROKARYOTIC DNA TOPOISOMERASE"/>
    <property type="match status" value="1"/>
</dbReference>
<evidence type="ECO:0000259" key="12">
    <source>
        <dbReference type="PROSITE" id="PS52039"/>
    </source>
</evidence>
<dbReference type="GO" id="GO:0006265">
    <property type="term" value="P:DNA topological change"/>
    <property type="evidence" value="ECO:0007669"/>
    <property type="project" value="InterPro"/>
</dbReference>
<dbReference type="GO" id="GO:0006281">
    <property type="term" value="P:DNA repair"/>
    <property type="evidence" value="ECO:0007669"/>
    <property type="project" value="TreeGrafter"/>
</dbReference>
<sequence length="803" mass="89873">MKVILTEKPSVARDIAKCLGINSKRDGYFEGNGYQITWAFGHLVELKEPDEYDPSWKRWSLESLPIIPEPFGLKARGDASAQKQLNIIRHLFKAADEIICATDAGREGELIFRYILSWTGCIEKPFKRLWISSLTDEAIRKGFTQLQEGHTYDGLYRAAKCRSESDWIVGLNATRLYTLKFGHQGSLWTIGRVQTPVLAIIVQKDADISSFIPKDFWELHTLYRDADFQYVGGRFDHKTDAETRLSQIEGRDFQITEVKGKKETLSPPLLYDLTDLQKDMSIRHGLTAEQTLSCTQQLYEKKHVTYPRTDSRCLTNDMKPGMKPLLTKLSANFGPQIELLNLDKLTLSSRIFNDAKVTDHHAIIPTTLLPGSLSGHEAKVYEAIVQRFIAAFYPPCIKQITTVLGEVCRGYICGGDFSLPVSEKPVGQRATEVASTAAVKFKTTGTIIESPGWQALYKNDASSQSDKAQKILPNFVKGETGPQQPSINQGKTTPPKPYNEASLLSMMESAGKTCDDEQLKEALKEKGLGTPATRASIIEVLIKRNYIQRQKKTLLSTDSGRHLISIIADDRLKSASMTGEWEAKLKKIEHNDYDPDRFMAEIIQFTQKIKDESDKPLYDQSRLGDCPLCQKPIIEGRKGYGCSDWKAGCRFVLWKDMYGVPVTRDMACQLLQNSRTLHGYAIKLDDEVFNAQLTLNKQGETGYVKAESGHRSAVIAALADCPLCNGKIIETAKAYGCSEWRSGCKMTIWKVVAHKKITAAMAKKLLSKGETGILKGFKSVKGTEFEANLKLVEGKVEMDFAGR</sequence>
<dbReference type="Gene3D" id="2.70.20.10">
    <property type="entry name" value="Topoisomerase I, domain 3"/>
    <property type="match status" value="1"/>
</dbReference>
<evidence type="ECO:0000256" key="1">
    <source>
        <dbReference type="ARBA" id="ARBA00000213"/>
    </source>
</evidence>
<dbReference type="Gene3D" id="3.40.50.140">
    <property type="match status" value="1"/>
</dbReference>
<dbReference type="SMART" id="SM00436">
    <property type="entry name" value="TOP1Bc"/>
    <property type="match status" value="1"/>
</dbReference>
<dbReference type="PANTHER" id="PTHR11390:SF21">
    <property type="entry name" value="DNA TOPOISOMERASE 3-ALPHA"/>
    <property type="match status" value="1"/>
</dbReference>
<dbReference type="PROSITE" id="PS50880">
    <property type="entry name" value="TOPRIM"/>
    <property type="match status" value="1"/>
</dbReference>
<dbReference type="InterPro" id="IPR013824">
    <property type="entry name" value="Topo_IA_cen_sub1"/>
</dbReference>
<dbReference type="AlphaFoldDB" id="A0AA43Q4D5"/>
<dbReference type="InterPro" id="IPR034144">
    <property type="entry name" value="TOPRIM_TopoIII"/>
</dbReference>
<dbReference type="Gene3D" id="1.10.460.10">
    <property type="entry name" value="Topoisomerase I, domain 2"/>
    <property type="match status" value="1"/>
</dbReference>
<protein>
    <recommendedName>
        <fullName evidence="3">DNA topoisomerase</fullName>
        <ecNumber evidence="3">5.6.2.1</ecNumber>
    </recommendedName>
    <alternativeName>
        <fullName evidence="10">Omega-protein</fullName>
    </alternativeName>
    <alternativeName>
        <fullName evidence="9">Relaxing enzyme</fullName>
    </alternativeName>
    <alternativeName>
        <fullName evidence="7">Swivelase</fullName>
    </alternativeName>
    <alternativeName>
        <fullName evidence="8">Untwisting enzyme</fullName>
    </alternativeName>
</protein>
<comment type="catalytic activity">
    <reaction evidence="1">
        <text>ATP-independent breakage of single-stranded DNA, followed by passage and rejoining.</text>
        <dbReference type="EC" id="5.6.2.1"/>
    </reaction>
</comment>
<dbReference type="PRINTS" id="PR00417">
    <property type="entry name" value="PRTPISMRASEI"/>
</dbReference>
<dbReference type="InterPro" id="IPR013825">
    <property type="entry name" value="Topo_IA_cen_sub2"/>
</dbReference>
<dbReference type="InterPro" id="IPR000380">
    <property type="entry name" value="Topo_IA"/>
</dbReference>
<keyword evidence="4" id="KW-0799">Topoisomerase</keyword>
<evidence type="ECO:0000256" key="5">
    <source>
        <dbReference type="ARBA" id="ARBA00023125"/>
    </source>
</evidence>
<evidence type="ECO:0000256" key="2">
    <source>
        <dbReference type="ARBA" id="ARBA00009446"/>
    </source>
</evidence>
<keyword evidence="5" id="KW-0238">DNA-binding</keyword>